<comment type="caution">
    <text evidence="1">The sequence shown here is derived from an EMBL/GenBank/DDBJ whole genome shotgun (WGS) entry which is preliminary data.</text>
</comment>
<dbReference type="VEuPathDB" id="TriTrypDB:LtaPh_2716951"/>
<proteinExistence type="predicted"/>
<dbReference type="EMBL" id="BLBS01000037">
    <property type="protein sequence ID" value="GET89815.1"/>
    <property type="molecule type" value="Genomic_DNA"/>
</dbReference>
<organism evidence="1 2">
    <name type="scientific">Leishmania tarentolae</name>
    <name type="common">Sauroleishmania tarentolae</name>
    <dbReference type="NCBI Taxonomy" id="5689"/>
    <lineage>
        <taxon>Eukaryota</taxon>
        <taxon>Discoba</taxon>
        <taxon>Euglenozoa</taxon>
        <taxon>Kinetoplastea</taxon>
        <taxon>Metakinetoplastina</taxon>
        <taxon>Trypanosomatida</taxon>
        <taxon>Trypanosomatidae</taxon>
        <taxon>Leishmaniinae</taxon>
        <taxon>Leishmania</taxon>
        <taxon>lizard Leishmania</taxon>
    </lineage>
</organism>
<dbReference type="AlphaFoldDB" id="A0A640KLB0"/>
<keyword evidence="2" id="KW-1185">Reference proteome</keyword>
<name>A0A640KLB0_LEITA</name>
<protein>
    <submittedName>
        <fullName evidence="1">Unspecified product</fullName>
    </submittedName>
</protein>
<accession>A0A640KLB0</accession>
<evidence type="ECO:0000313" key="1">
    <source>
        <dbReference type="EMBL" id="GET89815.1"/>
    </source>
</evidence>
<reference evidence="1" key="1">
    <citation type="submission" date="2019-11" db="EMBL/GenBank/DDBJ databases">
        <title>Leishmania tarentolae CDS.</title>
        <authorList>
            <person name="Goto Y."/>
            <person name="Yamagishi J."/>
        </authorList>
    </citation>
    <scope>NUCLEOTIDE SEQUENCE [LARGE SCALE GENOMIC DNA]</scope>
    <source>
        <strain evidence="1">Parrot Tar II</strain>
    </source>
</reference>
<dbReference type="Proteomes" id="UP000419144">
    <property type="component" value="Unassembled WGS sequence"/>
</dbReference>
<sequence>MCCAMGATQASVACMHACLDPKRTAPRAFCSRAEAVRSVVRAVDGLCRRMPDELREGTDHLHRVSALRRPVCAACARHASPSQSLPVAASHNALGGHTSHGTLEGSVVIAEKLSLCIPPLCLIGAYSVRCRGHCTFGPHALLG</sequence>
<evidence type="ECO:0000313" key="2">
    <source>
        <dbReference type="Proteomes" id="UP000419144"/>
    </source>
</evidence>
<gene>
    <name evidence="1" type="ORF">LtaPh_2716951</name>
</gene>